<dbReference type="EMBL" id="WTYC01000001">
    <property type="protein sequence ID" value="MXO47192.1"/>
    <property type="molecule type" value="Genomic_DNA"/>
</dbReference>
<evidence type="ECO:0000259" key="16">
    <source>
        <dbReference type="Pfam" id="PF10458"/>
    </source>
</evidence>
<dbReference type="InterPro" id="IPR033705">
    <property type="entry name" value="Anticodon_Ia_Val"/>
</dbReference>
<dbReference type="SUPFAM" id="SSF50677">
    <property type="entry name" value="ValRS/IleRS/LeuRS editing domain"/>
    <property type="match status" value="1"/>
</dbReference>
<dbReference type="SUPFAM" id="SSF46589">
    <property type="entry name" value="tRNA-binding arm"/>
    <property type="match status" value="1"/>
</dbReference>
<dbReference type="InterPro" id="IPR002303">
    <property type="entry name" value="Valyl-tRNA_ligase"/>
</dbReference>
<dbReference type="Pfam" id="PF00133">
    <property type="entry name" value="tRNA-synt_1"/>
    <property type="match status" value="2"/>
</dbReference>
<dbReference type="CDD" id="cd07962">
    <property type="entry name" value="Anticodon_Ia_Val"/>
    <property type="match status" value="1"/>
</dbReference>
<dbReference type="Gene3D" id="1.10.730.10">
    <property type="entry name" value="Isoleucyl-tRNA Synthetase, Domain 1"/>
    <property type="match status" value="1"/>
</dbReference>
<evidence type="ECO:0000256" key="12">
    <source>
        <dbReference type="HAMAP-Rule" id="MF_02004"/>
    </source>
</evidence>
<dbReference type="NCBIfam" id="NF004349">
    <property type="entry name" value="PRK05729.1"/>
    <property type="match status" value="1"/>
</dbReference>
<keyword evidence="18" id="KW-1185">Reference proteome</keyword>
<feature type="binding site" evidence="12">
    <location>
        <position position="649"/>
    </location>
    <ligand>
        <name>ATP</name>
        <dbReference type="ChEBI" id="CHEBI:30616"/>
    </ligand>
</feature>
<feature type="domain" description="Aminoacyl-tRNA synthetase class Ia" evidence="14">
    <location>
        <begin position="591"/>
        <end position="686"/>
    </location>
</feature>
<reference evidence="17 18" key="1">
    <citation type="submission" date="2019-12" db="EMBL/GenBank/DDBJ databases">
        <title>Genomic-based taxomic classification of the family Erythrobacteraceae.</title>
        <authorList>
            <person name="Xu L."/>
        </authorList>
    </citation>
    <scope>NUCLEOTIDE SEQUENCE [LARGE SCALE GENOMIC DNA]</scope>
    <source>
        <strain evidence="17 18">DSM 17792</strain>
    </source>
</reference>
<dbReference type="Pfam" id="PF08264">
    <property type="entry name" value="Anticodon_1"/>
    <property type="match status" value="1"/>
</dbReference>
<dbReference type="RefSeq" id="WP_160726779.1">
    <property type="nucleotide sequence ID" value="NZ_WTYC01000001.1"/>
</dbReference>
<dbReference type="GO" id="GO:0002161">
    <property type="term" value="F:aminoacyl-tRNA deacylase activity"/>
    <property type="evidence" value="ECO:0007669"/>
    <property type="project" value="InterPro"/>
</dbReference>
<evidence type="ECO:0000256" key="8">
    <source>
        <dbReference type="ARBA" id="ARBA00023054"/>
    </source>
</evidence>
<name>A0A844XQ63_9SPHN</name>
<dbReference type="GO" id="GO:0005829">
    <property type="term" value="C:cytosol"/>
    <property type="evidence" value="ECO:0007669"/>
    <property type="project" value="TreeGrafter"/>
</dbReference>
<evidence type="ECO:0000256" key="9">
    <source>
        <dbReference type="ARBA" id="ARBA00023146"/>
    </source>
</evidence>
<dbReference type="InterPro" id="IPR001412">
    <property type="entry name" value="aa-tRNA-synth_I_CS"/>
</dbReference>
<evidence type="ECO:0000313" key="18">
    <source>
        <dbReference type="Proteomes" id="UP000448199"/>
    </source>
</evidence>
<dbReference type="InterPro" id="IPR013155">
    <property type="entry name" value="M/V/L/I-tRNA-synth_anticd-bd"/>
</dbReference>
<evidence type="ECO:0000256" key="2">
    <source>
        <dbReference type="ARBA" id="ARBA00011245"/>
    </source>
</evidence>
<feature type="region of interest" description="Disordered" evidence="13">
    <location>
        <begin position="552"/>
        <end position="582"/>
    </location>
</feature>
<dbReference type="NCBIfam" id="TIGR00422">
    <property type="entry name" value="valS"/>
    <property type="match status" value="1"/>
</dbReference>
<feature type="domain" description="Aminoacyl-tRNA synthetase class Ia" evidence="14">
    <location>
        <begin position="18"/>
        <end position="545"/>
    </location>
</feature>
<feature type="coiled-coil region" evidence="12">
    <location>
        <begin position="930"/>
        <end position="985"/>
    </location>
</feature>
<keyword evidence="3 12" id="KW-0963">Cytoplasm</keyword>
<keyword evidence="8 12" id="KW-0175">Coiled coil</keyword>
<protein>
    <recommendedName>
        <fullName evidence="12">Valine--tRNA ligase</fullName>
        <ecNumber evidence="12">6.1.1.9</ecNumber>
    </recommendedName>
    <alternativeName>
        <fullName evidence="12">Valyl-tRNA synthetase</fullName>
        <shortName evidence="12">ValRS</shortName>
    </alternativeName>
</protein>
<dbReference type="PRINTS" id="PR00986">
    <property type="entry name" value="TRNASYNTHVAL"/>
</dbReference>
<comment type="domain">
    <text evidence="12">The C-terminal coiled-coil domain is crucial for aminoacylation activity.</text>
</comment>
<dbReference type="SUPFAM" id="SSF52374">
    <property type="entry name" value="Nucleotidylyl transferase"/>
    <property type="match status" value="1"/>
</dbReference>
<dbReference type="GO" id="GO:0004832">
    <property type="term" value="F:valine-tRNA ligase activity"/>
    <property type="evidence" value="ECO:0007669"/>
    <property type="project" value="UniProtKB-UniRule"/>
</dbReference>
<keyword evidence="6 12" id="KW-0067">ATP-binding</keyword>
<evidence type="ECO:0000256" key="4">
    <source>
        <dbReference type="ARBA" id="ARBA00022598"/>
    </source>
</evidence>
<evidence type="ECO:0000256" key="3">
    <source>
        <dbReference type="ARBA" id="ARBA00022490"/>
    </source>
</evidence>
<dbReference type="AlphaFoldDB" id="A0A844XQ63"/>
<comment type="catalytic activity">
    <reaction evidence="10 12">
        <text>tRNA(Val) + L-valine + ATP = L-valyl-tRNA(Val) + AMP + diphosphate</text>
        <dbReference type="Rhea" id="RHEA:10704"/>
        <dbReference type="Rhea" id="RHEA-COMP:9672"/>
        <dbReference type="Rhea" id="RHEA-COMP:9708"/>
        <dbReference type="ChEBI" id="CHEBI:30616"/>
        <dbReference type="ChEBI" id="CHEBI:33019"/>
        <dbReference type="ChEBI" id="CHEBI:57762"/>
        <dbReference type="ChEBI" id="CHEBI:78442"/>
        <dbReference type="ChEBI" id="CHEBI:78537"/>
        <dbReference type="ChEBI" id="CHEBI:456215"/>
        <dbReference type="EC" id="6.1.1.9"/>
    </reaction>
</comment>
<dbReference type="FunFam" id="3.90.740.10:FF:000003">
    <property type="entry name" value="Valine--tRNA ligase"/>
    <property type="match status" value="1"/>
</dbReference>
<dbReference type="PANTHER" id="PTHR11946:SF93">
    <property type="entry name" value="VALINE--TRNA LIGASE, CHLOROPLASTIC_MITOCHONDRIAL 2"/>
    <property type="match status" value="1"/>
</dbReference>
<dbReference type="PROSITE" id="PS00178">
    <property type="entry name" value="AA_TRNA_LIGASE_I"/>
    <property type="match status" value="1"/>
</dbReference>
<sequence length="990" mass="110837">MSTELSKTFDPAEIEQRWYAHWEENGLFRPERLDAEPFTIVNPPPNVTGSLHIGHALDNTLQDVVIRYERLRGKDALWVVGTDHAGIATQMVVERQLEAQQDKRTNYSREDFVDKVWKWKEESGGQITRQLRRLGCSMDWSREQFTMDEHFSNAVLKTFVNLYNDGLIYRDKRLVNWDPKLKTAISDLEVETTDVKGGFWHFKYPLADGVTTSEGKDYLVVATTRPETMLADMAVAVHPDDERYKSVVGKDILQPITGRRFKVIADEHADPELGSGCVKITPGHDFNDFEVGKRAGMKAGEMLNMLDAEASVCQTADGLVPEEFLGMHRFKRDGVDGARELVVARMKELGFLIPHVTKDKDGERVEHDAEPRTIATPFGDRGGVVIEPWLTDQWYVDAEKLAKAPIEAVKDGTIEIVPKSWEKTFFNWMENIQPWCVSRQLWWGHRIPAWYGPEKGIDGAVTVGRQGGEVAASYTNPQAFVAMTEKEAIEKAKEYYGADTQIRISDRVRLPLANVVYISRDDDVLDTWFSSALWPFATLGWPGDTYQPVRPELVEGPHFTSGSAEKEKDGASTGSARTDLDVREGGWEENPNLLSKHYPNDLLISGFDILFFWDARMMMQGMHLTGKAPWPRLYLHGLVRAADGAKMSKSKGNVVDPLGLIDQYGADALRFFMSAMESQGRDIKMDERRVEGYRNFATKLWNATRFCQSNGIGASTSIAAPAATQAVNKWIIGEVVETKDALEQAMADLRFDAAANTIYHFVWDRFCDWYIELIKGNFDEETRAVAGWALDQILVMLHPFMPFITEELWSKQGNRPDYPLITAKWPDPRAEVDADAKAEIDWLIALTSAVRTAKNELGIAPGSKLEAYCPSPSALGRKVVEENAAAIERLARLTPVHFAEAPGGAAMQVAAGEDAFIVPLEGVIDIDAEKARLTKAMEASAKEAKSLEGRLGNANFVERAKPEAVDKARADLAHHTAEIERLETALARLG</sequence>
<dbReference type="FunFam" id="3.40.50.620:FF:000032">
    <property type="entry name" value="Valine--tRNA ligase"/>
    <property type="match status" value="1"/>
</dbReference>
<evidence type="ECO:0000313" key="17">
    <source>
        <dbReference type="EMBL" id="MXO47192.1"/>
    </source>
</evidence>
<proteinExistence type="inferred from homology"/>
<dbReference type="OrthoDB" id="9810365at2"/>
<dbReference type="Pfam" id="PF10458">
    <property type="entry name" value="Val_tRNA-synt_C"/>
    <property type="match status" value="1"/>
</dbReference>
<evidence type="ECO:0000259" key="14">
    <source>
        <dbReference type="Pfam" id="PF00133"/>
    </source>
</evidence>
<dbReference type="InterPro" id="IPR019499">
    <property type="entry name" value="Val-tRNA_synth_tRNA-bd"/>
</dbReference>
<dbReference type="CDD" id="cd00817">
    <property type="entry name" value="ValRS_core"/>
    <property type="match status" value="1"/>
</dbReference>
<evidence type="ECO:0000259" key="15">
    <source>
        <dbReference type="Pfam" id="PF08264"/>
    </source>
</evidence>
<dbReference type="Gene3D" id="3.90.740.10">
    <property type="entry name" value="Valyl/Leucyl/Isoleucyl-tRNA synthetase, editing domain"/>
    <property type="match status" value="1"/>
</dbReference>
<dbReference type="Proteomes" id="UP000448199">
    <property type="component" value="Unassembled WGS sequence"/>
</dbReference>
<keyword evidence="7 12" id="KW-0648">Protein biosynthesis</keyword>
<evidence type="ECO:0000256" key="1">
    <source>
        <dbReference type="ARBA" id="ARBA00004496"/>
    </source>
</evidence>
<evidence type="ECO:0000256" key="13">
    <source>
        <dbReference type="SAM" id="MobiDB-lite"/>
    </source>
</evidence>
<feature type="domain" description="Methionyl/Valyl/Leucyl/Isoleucyl-tRNA synthetase anticodon-binding" evidence="15">
    <location>
        <begin position="728"/>
        <end position="867"/>
    </location>
</feature>
<feature type="short sequence motif" description="'HIGH' region" evidence="12">
    <location>
        <begin position="45"/>
        <end position="55"/>
    </location>
</feature>
<comment type="caution">
    <text evidence="17">The sequence shown here is derived from an EMBL/GenBank/DDBJ whole genome shotgun (WGS) entry which is preliminary data.</text>
</comment>
<evidence type="ECO:0000256" key="7">
    <source>
        <dbReference type="ARBA" id="ARBA00022917"/>
    </source>
</evidence>
<comment type="subunit">
    <text evidence="2 12">Monomer.</text>
</comment>
<dbReference type="SUPFAM" id="SSF47323">
    <property type="entry name" value="Anticodon-binding domain of a subclass of class I aminoacyl-tRNA synthetases"/>
    <property type="match status" value="1"/>
</dbReference>
<dbReference type="InterPro" id="IPR010978">
    <property type="entry name" value="tRNA-bd_arm"/>
</dbReference>
<evidence type="ECO:0000256" key="5">
    <source>
        <dbReference type="ARBA" id="ARBA00022741"/>
    </source>
</evidence>
<evidence type="ECO:0000256" key="11">
    <source>
        <dbReference type="ARBA" id="ARBA00060830"/>
    </source>
</evidence>
<comment type="function">
    <text evidence="12">Catalyzes the attachment of valine to tRNA(Val). As ValRS can inadvertently accommodate and process structurally similar amino acids such as threonine, to avoid such errors, it has a 'posttransfer' editing activity that hydrolyzes mischarged Thr-tRNA(Val) in a tRNA-dependent manner.</text>
</comment>
<dbReference type="InterPro" id="IPR009008">
    <property type="entry name" value="Val/Leu/Ile-tRNA-synth_edit"/>
</dbReference>
<dbReference type="FunFam" id="1.10.287.380:FF:000001">
    <property type="entry name" value="Valine--tRNA ligase"/>
    <property type="match status" value="1"/>
</dbReference>
<dbReference type="Gene3D" id="1.10.287.380">
    <property type="entry name" value="Valyl-tRNA synthetase, C-terminal domain"/>
    <property type="match status" value="1"/>
</dbReference>
<keyword evidence="5 12" id="KW-0547">Nucleotide-binding</keyword>
<keyword evidence="9 12" id="KW-0030">Aminoacyl-tRNA synthetase</keyword>
<keyword evidence="4 12" id="KW-0436">Ligase</keyword>
<feature type="short sequence motif" description="'KMSKS' region" evidence="12">
    <location>
        <begin position="646"/>
        <end position="650"/>
    </location>
</feature>
<dbReference type="GO" id="GO:0005524">
    <property type="term" value="F:ATP binding"/>
    <property type="evidence" value="ECO:0007669"/>
    <property type="project" value="UniProtKB-UniRule"/>
</dbReference>
<organism evidence="17 18">
    <name type="scientific">Qipengyuania vulgaris</name>
    <dbReference type="NCBI Taxonomy" id="291985"/>
    <lineage>
        <taxon>Bacteria</taxon>
        <taxon>Pseudomonadati</taxon>
        <taxon>Pseudomonadota</taxon>
        <taxon>Alphaproteobacteria</taxon>
        <taxon>Sphingomonadales</taxon>
        <taxon>Erythrobacteraceae</taxon>
        <taxon>Qipengyuania</taxon>
    </lineage>
</organism>
<gene>
    <name evidence="12" type="primary">valS</name>
    <name evidence="17" type="ORF">GRI69_02795</name>
</gene>
<comment type="subcellular location">
    <subcellularLocation>
        <location evidence="1 12">Cytoplasm</location>
    </subcellularLocation>
</comment>
<evidence type="ECO:0000256" key="6">
    <source>
        <dbReference type="ARBA" id="ARBA00022840"/>
    </source>
</evidence>
<feature type="domain" description="Valyl-tRNA synthetase tRNA-binding arm" evidence="16">
    <location>
        <begin position="925"/>
        <end position="990"/>
    </location>
</feature>
<comment type="similarity">
    <text evidence="11 12">Belongs to the class-I aminoacyl-tRNA synthetase family. ValS type 1 subfamily.</text>
</comment>
<dbReference type="PANTHER" id="PTHR11946">
    <property type="entry name" value="VALYL-TRNA SYNTHETASES"/>
    <property type="match status" value="1"/>
</dbReference>
<dbReference type="Gene3D" id="3.40.50.620">
    <property type="entry name" value="HUPs"/>
    <property type="match status" value="3"/>
</dbReference>
<dbReference type="InterPro" id="IPR037118">
    <property type="entry name" value="Val-tRNA_synth_C_sf"/>
</dbReference>
<dbReference type="EC" id="6.1.1.9" evidence="12"/>
<comment type="domain">
    <text evidence="12">ValRS has two distinct active sites: one for aminoacylation and one for editing. The misactivated threonine is translocated from the active site to the editing site.</text>
</comment>
<dbReference type="HAMAP" id="MF_02004">
    <property type="entry name" value="Val_tRNA_synth_type1"/>
    <property type="match status" value="1"/>
</dbReference>
<dbReference type="InterPro" id="IPR014729">
    <property type="entry name" value="Rossmann-like_a/b/a_fold"/>
</dbReference>
<dbReference type="InterPro" id="IPR002300">
    <property type="entry name" value="aa-tRNA-synth_Ia"/>
</dbReference>
<accession>A0A844XQ63</accession>
<evidence type="ECO:0000256" key="10">
    <source>
        <dbReference type="ARBA" id="ARBA00047552"/>
    </source>
</evidence>
<dbReference type="GO" id="GO:0006438">
    <property type="term" value="P:valyl-tRNA aminoacylation"/>
    <property type="evidence" value="ECO:0007669"/>
    <property type="project" value="UniProtKB-UniRule"/>
</dbReference>
<dbReference type="InterPro" id="IPR009080">
    <property type="entry name" value="tRNAsynth_Ia_anticodon-bd"/>
</dbReference>